<keyword evidence="2" id="KW-0812">Transmembrane</keyword>
<dbReference type="SUPFAM" id="SSF53822">
    <property type="entry name" value="Periplasmic binding protein-like I"/>
    <property type="match status" value="1"/>
</dbReference>
<proteinExistence type="predicted"/>
<evidence type="ECO:0000256" key="1">
    <source>
        <dbReference type="SAM" id="MobiDB-lite"/>
    </source>
</evidence>
<feature type="region of interest" description="Disordered" evidence="1">
    <location>
        <begin position="38"/>
        <end position="59"/>
    </location>
</feature>
<name>A0A9D7SD16_9BACT</name>
<dbReference type="Gene3D" id="3.40.50.2300">
    <property type="match status" value="2"/>
</dbReference>
<keyword evidence="2" id="KW-1133">Transmembrane helix</keyword>
<keyword evidence="2" id="KW-0472">Membrane</keyword>
<feature type="transmembrane region" description="Helical" evidence="2">
    <location>
        <begin position="15"/>
        <end position="32"/>
    </location>
</feature>
<reference evidence="3 4" key="1">
    <citation type="submission" date="2020-10" db="EMBL/GenBank/DDBJ databases">
        <title>Connecting structure to function with the recovery of over 1000 high-quality activated sludge metagenome-assembled genomes encoding full-length rRNA genes using long-read sequencing.</title>
        <authorList>
            <person name="Singleton C.M."/>
            <person name="Petriglieri F."/>
            <person name="Kristensen J.M."/>
            <person name="Kirkegaard R.H."/>
            <person name="Michaelsen T.Y."/>
            <person name="Andersen M.H."/>
            <person name="Karst S.M."/>
            <person name="Dueholm M.S."/>
            <person name="Nielsen P.H."/>
            <person name="Albertsen M."/>
        </authorList>
    </citation>
    <scope>NUCLEOTIDE SEQUENCE [LARGE SCALE GENOMIC DNA]</scope>
    <source>
        <strain evidence="3">Ribe_18-Q3-R11-54_BAT3C.373</strain>
    </source>
</reference>
<dbReference type="EMBL" id="JADKFW010000021">
    <property type="protein sequence ID" value="MBK9719558.1"/>
    <property type="molecule type" value="Genomic_DNA"/>
</dbReference>
<feature type="compositionally biased region" description="Basic and acidic residues" evidence="1">
    <location>
        <begin position="41"/>
        <end position="50"/>
    </location>
</feature>
<evidence type="ECO:0000313" key="4">
    <source>
        <dbReference type="Proteomes" id="UP000808349"/>
    </source>
</evidence>
<evidence type="ECO:0000256" key="2">
    <source>
        <dbReference type="SAM" id="Phobius"/>
    </source>
</evidence>
<gene>
    <name evidence="3" type="ORF">IPO85_18985</name>
</gene>
<dbReference type="CDD" id="cd06268">
    <property type="entry name" value="PBP1_ABC_transporter_LIVBP-like"/>
    <property type="match status" value="1"/>
</dbReference>
<organism evidence="3 4">
    <name type="scientific">Candidatus Defluviibacterium haderslevense</name>
    <dbReference type="NCBI Taxonomy" id="2981993"/>
    <lineage>
        <taxon>Bacteria</taxon>
        <taxon>Pseudomonadati</taxon>
        <taxon>Bacteroidota</taxon>
        <taxon>Saprospiria</taxon>
        <taxon>Saprospirales</taxon>
        <taxon>Saprospiraceae</taxon>
        <taxon>Candidatus Defluviibacterium</taxon>
    </lineage>
</organism>
<protein>
    <submittedName>
        <fullName evidence="3">Amino acid ABC transporter substrate-binding protein</fullName>
    </submittedName>
</protein>
<accession>A0A9D7SD16</accession>
<dbReference type="AlphaFoldDB" id="A0A9D7SD16"/>
<sequence length="475" mass="54616">MILAQNHQPLLNGNSSLVVITLFMMFLSACAVKKSSMHTIPKTDKSETNNRNKNNSHLPAKVDTIVWKKSFPEDKVIVKSDPDQSTNPSDQVVINKKNKTKNKFVKEDTAYRVLALMPFKTLDNDSTASKINTGSLRFVQFYAGIKMALEELDNEPGKKIILDVYDTQSGDDTKNILAKYETTPPHLIIGPQKSESVKFTAEWAKAHETSLISPWVSSSSTITERNPYYIQAKAGLAAHYKLLNEHARKNYPVKNIYLISKSTEESKSRFFNDSTLYSESISEKVIPEDELGTSQELLLTPLLKEEGSTVFILPLTSSKDENYIYQFLRRVSIEKGTKDVVVYGTYKWLELKSDIIDYLNIQKIRLSISNYIDNDQSDVRNFKKKYFEKYREYPTEEALEGYDVVKFSIRALRNYGPEFQWKDMNTTANYLETSYQLMPIYKSKKISEDPMDADYFENSFIKIVELMSNKFKIID</sequence>
<dbReference type="InterPro" id="IPR028082">
    <property type="entry name" value="Peripla_BP_I"/>
</dbReference>
<comment type="caution">
    <text evidence="3">The sequence shown here is derived from an EMBL/GenBank/DDBJ whole genome shotgun (WGS) entry which is preliminary data.</text>
</comment>
<dbReference type="Proteomes" id="UP000808349">
    <property type="component" value="Unassembled WGS sequence"/>
</dbReference>
<evidence type="ECO:0000313" key="3">
    <source>
        <dbReference type="EMBL" id="MBK9719558.1"/>
    </source>
</evidence>